<evidence type="ECO:0008006" key="3">
    <source>
        <dbReference type="Google" id="ProtNLM"/>
    </source>
</evidence>
<dbReference type="OrthoDB" id="950800at2"/>
<comment type="caution">
    <text evidence="1">The sequence shown here is derived from an EMBL/GenBank/DDBJ whole genome shotgun (WGS) entry which is preliminary data.</text>
</comment>
<sequence length="158" mass="17763">MSTSNITSLNHFDVSKSYLMSVMIVFTTLIIGCNQEDEVDPVTPEKDDTNEILLAGSEKKTWLIVSSKKNGVEWLPECMKDDDWEFTRSYNFSRNSTSMSCSNGIPDSQISSWSFGNYGTWLTFGGGTYEIITLTEAKMVLTFPKPNGDVLVDTWVKK</sequence>
<organism evidence="1 2">
    <name type="scientific">Marinoscillum furvescens DSM 4134</name>
    <dbReference type="NCBI Taxonomy" id="1122208"/>
    <lineage>
        <taxon>Bacteria</taxon>
        <taxon>Pseudomonadati</taxon>
        <taxon>Bacteroidota</taxon>
        <taxon>Cytophagia</taxon>
        <taxon>Cytophagales</taxon>
        <taxon>Reichenbachiellaceae</taxon>
        <taxon>Marinoscillum</taxon>
    </lineage>
</organism>
<evidence type="ECO:0000313" key="2">
    <source>
        <dbReference type="Proteomes" id="UP000256779"/>
    </source>
</evidence>
<accession>A0A3D9KY94</accession>
<evidence type="ECO:0000313" key="1">
    <source>
        <dbReference type="EMBL" id="RED92028.1"/>
    </source>
</evidence>
<dbReference type="Proteomes" id="UP000256779">
    <property type="component" value="Unassembled WGS sequence"/>
</dbReference>
<dbReference type="AlphaFoldDB" id="A0A3D9KY94"/>
<keyword evidence="2" id="KW-1185">Reference proteome</keyword>
<dbReference type="RefSeq" id="WP_147303066.1">
    <property type="nucleotide sequence ID" value="NZ_QREG01000034.1"/>
</dbReference>
<name>A0A3D9KY94_MARFU</name>
<reference evidence="1 2" key="1">
    <citation type="submission" date="2018-07" db="EMBL/GenBank/DDBJ databases">
        <title>Genomic Encyclopedia of Type Strains, Phase IV (KMG-IV): sequencing the most valuable type-strain genomes for metagenomic binning, comparative biology and taxonomic classification.</title>
        <authorList>
            <person name="Goeker M."/>
        </authorList>
    </citation>
    <scope>NUCLEOTIDE SEQUENCE [LARGE SCALE GENOMIC DNA]</scope>
    <source>
        <strain evidence="1 2">DSM 4134</strain>
    </source>
</reference>
<protein>
    <recommendedName>
        <fullName evidence="3">Lipocalin-like protein</fullName>
    </recommendedName>
</protein>
<gene>
    <name evidence="1" type="ORF">C7460_13421</name>
</gene>
<proteinExistence type="predicted"/>
<dbReference type="EMBL" id="QREG01000034">
    <property type="protein sequence ID" value="RED92028.1"/>
    <property type="molecule type" value="Genomic_DNA"/>
</dbReference>